<name>A0A8G2L780_PICTO</name>
<evidence type="ECO:0000313" key="2">
    <source>
        <dbReference type="EMBL" id="SMD30670.1"/>
    </source>
</evidence>
<feature type="domain" description="PUA" evidence="1">
    <location>
        <begin position="68"/>
        <end position="142"/>
    </location>
</feature>
<dbReference type="InterPro" id="IPR004521">
    <property type="entry name" value="Uncharacterised_CHP00451"/>
</dbReference>
<dbReference type="PANTHER" id="PTHR22798:SF0">
    <property type="entry name" value="MALIGNANT T-CELL-AMPLIFIED SEQUENCE 1"/>
    <property type="match status" value="1"/>
</dbReference>
<dbReference type="Pfam" id="PF09183">
    <property type="entry name" value="DUF1947"/>
    <property type="match status" value="1"/>
</dbReference>
<comment type="caution">
    <text evidence="2">The sequence shown here is derived from an EMBL/GenBank/DDBJ whole genome shotgun (WGS) entry which is preliminary data.</text>
</comment>
<dbReference type="SUPFAM" id="SSF88697">
    <property type="entry name" value="PUA domain-like"/>
    <property type="match status" value="1"/>
</dbReference>
<dbReference type="PIRSF" id="PIRSF005067">
    <property type="entry name" value="Tma_RNA-bind_prd"/>
    <property type="match status" value="1"/>
</dbReference>
<protein>
    <submittedName>
        <fullName evidence="2">RNA-binding protein, containing PUA domain</fullName>
    </submittedName>
</protein>
<dbReference type="SUPFAM" id="SSF88802">
    <property type="entry name" value="Pre-PUA domain"/>
    <property type="match status" value="1"/>
</dbReference>
<gene>
    <name evidence="2" type="ORF">SAMN02745355_0564</name>
</gene>
<dbReference type="PROSITE" id="PS50890">
    <property type="entry name" value="PUA"/>
    <property type="match status" value="1"/>
</dbReference>
<dbReference type="RefSeq" id="WP_084272572.1">
    <property type="nucleotide sequence ID" value="NZ_FWYE01000001.1"/>
</dbReference>
<dbReference type="InterPro" id="IPR015947">
    <property type="entry name" value="PUA-like_sf"/>
</dbReference>
<dbReference type="AlphaFoldDB" id="A0A8G2L780"/>
<keyword evidence="3" id="KW-1185">Reference proteome</keyword>
<dbReference type="InterPro" id="IPR022430">
    <property type="entry name" value="CHP03684"/>
</dbReference>
<dbReference type="EMBL" id="FWYE01000001">
    <property type="protein sequence ID" value="SMD30670.1"/>
    <property type="molecule type" value="Genomic_DNA"/>
</dbReference>
<dbReference type="InterPro" id="IPR002478">
    <property type="entry name" value="PUA"/>
</dbReference>
<sequence>MSRHMISKKDFKYIKARMESLGIDISNLSDLEVEQLKNSTIYYYSNMPVIYNDIPTLYLLNNIKPNKNITIVDDGAVSRISNGANLFSPGIVSMDMSMKKGDITYIANKKNQFIAVCRLTDDAENIMRERKGIAAENLHYLNDNIIKNRYL</sequence>
<dbReference type="Gene3D" id="3.10.450.120">
    <property type="entry name" value="Pre-PUA domain, domain 1"/>
    <property type="match status" value="1"/>
</dbReference>
<proteinExistence type="predicted"/>
<dbReference type="Pfam" id="PF01472">
    <property type="entry name" value="PUA"/>
    <property type="match status" value="1"/>
</dbReference>
<dbReference type="Proteomes" id="UP000192315">
    <property type="component" value="Unassembled WGS sequence"/>
</dbReference>
<accession>A0A8G2L780</accession>
<dbReference type="NCBIfam" id="TIGR00451">
    <property type="entry name" value="unchar_dom_2"/>
    <property type="match status" value="1"/>
</dbReference>
<dbReference type="GO" id="GO:0003723">
    <property type="term" value="F:RNA binding"/>
    <property type="evidence" value="ECO:0007669"/>
    <property type="project" value="InterPro"/>
</dbReference>
<evidence type="ECO:0000313" key="3">
    <source>
        <dbReference type="Proteomes" id="UP000192315"/>
    </source>
</evidence>
<evidence type="ECO:0000259" key="1">
    <source>
        <dbReference type="SMART" id="SM00359"/>
    </source>
</evidence>
<dbReference type="NCBIfam" id="TIGR03684">
    <property type="entry name" value="arCOG00985"/>
    <property type="match status" value="1"/>
</dbReference>
<dbReference type="Gene3D" id="2.30.130.10">
    <property type="entry name" value="PUA domain"/>
    <property type="match status" value="1"/>
</dbReference>
<dbReference type="PANTHER" id="PTHR22798">
    <property type="entry name" value="MCT-1 PROTEIN"/>
    <property type="match status" value="1"/>
</dbReference>
<reference evidence="2 3" key="1">
    <citation type="submission" date="2017-04" db="EMBL/GenBank/DDBJ databases">
        <authorList>
            <person name="Varghese N."/>
            <person name="Submissions S."/>
        </authorList>
    </citation>
    <scope>NUCLEOTIDE SEQUENCE [LARGE SCALE GENOMIC DNA]</scope>
    <source>
        <strain evidence="2 3">DSM 9789</strain>
    </source>
</reference>
<dbReference type="InterPro" id="IPR016437">
    <property type="entry name" value="MCT-1/Tma20"/>
</dbReference>
<dbReference type="InterPro" id="IPR036974">
    <property type="entry name" value="PUA_sf"/>
</dbReference>
<dbReference type="GO" id="GO:0001731">
    <property type="term" value="P:formation of translation preinitiation complex"/>
    <property type="evidence" value="ECO:0007669"/>
    <property type="project" value="TreeGrafter"/>
</dbReference>
<dbReference type="InterPro" id="IPR015266">
    <property type="entry name" value="DUF1947"/>
</dbReference>
<dbReference type="SMART" id="SM00359">
    <property type="entry name" value="PUA"/>
    <property type="match status" value="1"/>
</dbReference>
<organism evidence="2 3">
    <name type="scientific">Picrophilus torridus (strain ATCC 700027 / DSM 9790 / JCM 10055 / NBRC 100828 / KAW 2/3)</name>
    <dbReference type="NCBI Taxonomy" id="1122961"/>
    <lineage>
        <taxon>Archaea</taxon>
        <taxon>Methanobacteriati</taxon>
        <taxon>Thermoplasmatota</taxon>
        <taxon>Thermoplasmata</taxon>
        <taxon>Thermoplasmatales</taxon>
        <taxon>Picrophilaceae</taxon>
        <taxon>Picrophilus</taxon>
    </lineage>
</organism>